<sequence length="515" mass="58443">MPPRRRSCLPCRISKRRCSRDVPSCQSCVARGSPRVYEDTSPPDCDNWEPRRSKRRDQCKSTLECHQMQSQQSYKITVNPPSSIEMKNKPPVHQASFVQGTKSLEILTEERSLNGTDVKMNSVFHTTANDCIPSTTLSENVLCQSKLCWTQAYFEMPLPVEWSYGKAVLEPKLTIEQATLPLSYQIQGPSSSFIAPQKKPHTIHQLLLVLSYLFISAMLPGDEGALWRIIYRSGNDWEKGFVLQYDGLLSWFVAAREALTRSEALHSMSLEDLELQIRYILFILGQHASCHSSFLHTCYQRPLPPYRPFGTKASVALISHAFMGIQAADMDGYEYKEIWVCGEEFLSTMAFQLKKSPLFQAGISIHQLQSMILSLQRAFQLEEVRVASTKPQKILIGNDSDRMEYYRRAFLSLNPMLLPKILTSAMGIELMADLSTDCLATLLAKIFHNAYPMKDLEAAFKKVPEILLSKADRIVATEMFHVKAFEQACQIDNLGESPPRRTSRNETDGNGDHRQ</sequence>
<dbReference type="GO" id="GO:0000981">
    <property type="term" value="F:DNA-binding transcription factor activity, RNA polymerase II-specific"/>
    <property type="evidence" value="ECO:0007669"/>
    <property type="project" value="InterPro"/>
</dbReference>
<dbReference type="SUPFAM" id="SSF57701">
    <property type="entry name" value="Zn2/Cys6 DNA-binding domain"/>
    <property type="match status" value="1"/>
</dbReference>
<dbReference type="GO" id="GO:0008270">
    <property type="term" value="F:zinc ion binding"/>
    <property type="evidence" value="ECO:0007669"/>
    <property type="project" value="InterPro"/>
</dbReference>
<dbReference type="Proteomes" id="UP000186955">
    <property type="component" value="Unassembled WGS sequence"/>
</dbReference>
<evidence type="ECO:0000256" key="1">
    <source>
        <dbReference type="ARBA" id="ARBA00023015"/>
    </source>
</evidence>
<dbReference type="EMBL" id="MNBE01000600">
    <property type="protein sequence ID" value="OKP06079.1"/>
    <property type="molecule type" value="Genomic_DNA"/>
</dbReference>
<keyword evidence="2" id="KW-0238">DNA-binding</keyword>
<keyword evidence="8" id="KW-1185">Reference proteome</keyword>
<evidence type="ECO:0000256" key="2">
    <source>
        <dbReference type="ARBA" id="ARBA00023125"/>
    </source>
</evidence>
<proteinExistence type="predicted"/>
<reference evidence="7 8" key="1">
    <citation type="submission" date="2016-10" db="EMBL/GenBank/DDBJ databases">
        <title>Genome sequence of the ascomycete fungus Penicillium subrubescens.</title>
        <authorList>
            <person name="De Vries R.P."/>
            <person name="Peng M."/>
            <person name="Dilokpimol A."/>
            <person name="Hilden K."/>
            <person name="Makela M.R."/>
            <person name="Grigoriev I."/>
            <person name="Riley R."/>
            <person name="Granchi Z."/>
        </authorList>
    </citation>
    <scope>NUCLEOTIDE SEQUENCE [LARGE SCALE GENOMIC DNA]</scope>
    <source>
        <strain evidence="7 8">CBS 132785</strain>
    </source>
</reference>
<dbReference type="GO" id="GO:0003677">
    <property type="term" value="F:DNA binding"/>
    <property type="evidence" value="ECO:0007669"/>
    <property type="project" value="UniProtKB-KW"/>
</dbReference>
<dbReference type="Pfam" id="PF00172">
    <property type="entry name" value="Zn_clus"/>
    <property type="match status" value="1"/>
</dbReference>
<dbReference type="AlphaFoldDB" id="A0A1Q5U0S9"/>
<name>A0A1Q5U0S9_9EURO</name>
<protein>
    <recommendedName>
        <fullName evidence="6">Zn(2)-C6 fungal-type domain-containing protein</fullName>
    </recommendedName>
</protein>
<feature type="domain" description="Zn(2)-C6 fungal-type" evidence="6">
    <location>
        <begin position="6"/>
        <end position="34"/>
    </location>
</feature>
<evidence type="ECO:0000313" key="8">
    <source>
        <dbReference type="Proteomes" id="UP000186955"/>
    </source>
</evidence>
<dbReference type="InterPro" id="IPR001138">
    <property type="entry name" value="Zn2Cys6_DnaBD"/>
</dbReference>
<comment type="caution">
    <text evidence="7">The sequence shown here is derived from an EMBL/GenBank/DDBJ whole genome shotgun (WGS) entry which is preliminary data.</text>
</comment>
<feature type="compositionally biased region" description="Basic and acidic residues" evidence="5">
    <location>
        <begin position="503"/>
        <end position="515"/>
    </location>
</feature>
<evidence type="ECO:0000256" key="5">
    <source>
        <dbReference type="SAM" id="MobiDB-lite"/>
    </source>
</evidence>
<gene>
    <name evidence="7" type="ORF">PENSUB_6530</name>
</gene>
<evidence type="ECO:0000313" key="7">
    <source>
        <dbReference type="EMBL" id="OKP06079.1"/>
    </source>
</evidence>
<keyword evidence="3" id="KW-0804">Transcription</keyword>
<dbReference type="CDD" id="cd00067">
    <property type="entry name" value="GAL4"/>
    <property type="match status" value="1"/>
</dbReference>
<evidence type="ECO:0000256" key="3">
    <source>
        <dbReference type="ARBA" id="ARBA00023163"/>
    </source>
</evidence>
<organism evidence="7 8">
    <name type="scientific">Penicillium subrubescens</name>
    <dbReference type="NCBI Taxonomy" id="1316194"/>
    <lineage>
        <taxon>Eukaryota</taxon>
        <taxon>Fungi</taxon>
        <taxon>Dikarya</taxon>
        <taxon>Ascomycota</taxon>
        <taxon>Pezizomycotina</taxon>
        <taxon>Eurotiomycetes</taxon>
        <taxon>Eurotiomycetidae</taxon>
        <taxon>Eurotiales</taxon>
        <taxon>Aspergillaceae</taxon>
        <taxon>Penicillium</taxon>
    </lineage>
</organism>
<feature type="region of interest" description="Disordered" evidence="5">
    <location>
        <begin position="32"/>
        <end position="52"/>
    </location>
</feature>
<feature type="region of interest" description="Disordered" evidence="5">
    <location>
        <begin position="493"/>
        <end position="515"/>
    </location>
</feature>
<evidence type="ECO:0000259" key="6">
    <source>
        <dbReference type="Pfam" id="PF00172"/>
    </source>
</evidence>
<keyword evidence="4" id="KW-0539">Nucleus</keyword>
<keyword evidence="1" id="KW-0805">Transcription regulation</keyword>
<accession>A0A1Q5U0S9</accession>
<dbReference type="InterPro" id="IPR036864">
    <property type="entry name" value="Zn2-C6_fun-type_DNA-bd_sf"/>
</dbReference>
<evidence type="ECO:0000256" key="4">
    <source>
        <dbReference type="ARBA" id="ARBA00023242"/>
    </source>
</evidence>